<dbReference type="Proteomes" id="UP000694680">
    <property type="component" value="Chromosome 9"/>
</dbReference>
<dbReference type="InterPro" id="IPR001810">
    <property type="entry name" value="F-box_dom"/>
</dbReference>
<dbReference type="InterPro" id="IPR036047">
    <property type="entry name" value="F-box-like_dom_sf"/>
</dbReference>
<protein>
    <submittedName>
        <fullName evidence="2">Uncharacterized LOC114470339</fullName>
    </submittedName>
</protein>
<sequence length="470" mass="55018">MSLTSLNNGPSLVDFSSVLPPELWVLVLSYLSKEDRYVVRASSRRLRTLSDHPSLWRDSTVVLSDLRRYTFGFWSTLESRRLTRVAVRHLRRQEWRRLLRFLPSLTAVVFLDGCRQYQEKYLDNLWRFESLRELGVRNAAWSEPLISLTLAERLAEQLTHLSVCNVQIPSEEDFIRTVSGFSNLRFLLFHPKESECRCGTRVRPVPMPVFHGLLLGLKKLRHLSWGTMSELRKPLPDDYFSPADPEHPGSFQYGGPELTSLELVDYMESALSKDALKNLTSLRSLKIHYKHIRKDEECCLGYWLTSLPNLESLSIHGGNSLSNYAAKIPPSVTRLTLRMILTLKDLHLISTKLPQLKELDIWQNRSSGSVCRRIPKLFPELRTLRIRFFRREPEKDLLNLVRLRHLQRLELLVEHFFIIRDYLNGHQWPSPAVQELIDQLYSLSHNRIYTVTSMRQRNPRWDCDCIWEGD</sequence>
<feature type="domain" description="F-box" evidence="1">
    <location>
        <begin position="13"/>
        <end position="59"/>
    </location>
</feature>
<proteinExistence type="predicted"/>
<name>A0A8C5H9D1_GOUWI</name>
<dbReference type="OrthoDB" id="3219396at2759"/>
<evidence type="ECO:0000259" key="1">
    <source>
        <dbReference type="PROSITE" id="PS50181"/>
    </source>
</evidence>
<organism evidence="2 3">
    <name type="scientific">Gouania willdenowi</name>
    <name type="common">Blunt-snouted clingfish</name>
    <name type="synonym">Lepadogaster willdenowi</name>
    <dbReference type="NCBI Taxonomy" id="441366"/>
    <lineage>
        <taxon>Eukaryota</taxon>
        <taxon>Metazoa</taxon>
        <taxon>Chordata</taxon>
        <taxon>Craniata</taxon>
        <taxon>Vertebrata</taxon>
        <taxon>Euteleostomi</taxon>
        <taxon>Actinopterygii</taxon>
        <taxon>Neopterygii</taxon>
        <taxon>Teleostei</taxon>
        <taxon>Neoteleostei</taxon>
        <taxon>Acanthomorphata</taxon>
        <taxon>Ovalentaria</taxon>
        <taxon>Blenniimorphae</taxon>
        <taxon>Blenniiformes</taxon>
        <taxon>Gobiesocoidei</taxon>
        <taxon>Gobiesocidae</taxon>
        <taxon>Gobiesocinae</taxon>
        <taxon>Gouania</taxon>
    </lineage>
</organism>
<dbReference type="SUPFAM" id="SSF81383">
    <property type="entry name" value="F-box domain"/>
    <property type="match status" value="1"/>
</dbReference>
<dbReference type="PROSITE" id="PS50181">
    <property type="entry name" value="FBOX"/>
    <property type="match status" value="1"/>
</dbReference>
<dbReference type="Gene3D" id="3.80.10.10">
    <property type="entry name" value="Ribonuclease Inhibitor"/>
    <property type="match status" value="1"/>
</dbReference>
<evidence type="ECO:0000313" key="3">
    <source>
        <dbReference type="Proteomes" id="UP000694680"/>
    </source>
</evidence>
<reference evidence="2" key="1">
    <citation type="submission" date="2020-06" db="EMBL/GenBank/DDBJ databases">
        <authorList>
            <consortium name="Wellcome Sanger Institute Data Sharing"/>
        </authorList>
    </citation>
    <scope>NUCLEOTIDE SEQUENCE [LARGE SCALE GENOMIC DNA]</scope>
</reference>
<dbReference type="SMART" id="SM00256">
    <property type="entry name" value="FBOX"/>
    <property type="match status" value="1"/>
</dbReference>
<dbReference type="Pfam" id="PF12937">
    <property type="entry name" value="F-box-like"/>
    <property type="match status" value="1"/>
</dbReference>
<dbReference type="GeneID" id="114470339"/>
<dbReference type="RefSeq" id="XP_028314298.1">
    <property type="nucleotide sequence ID" value="XM_028458497.1"/>
</dbReference>
<dbReference type="AlphaFoldDB" id="A0A8C5H9D1"/>
<keyword evidence="3" id="KW-1185">Reference proteome</keyword>
<dbReference type="Ensembl" id="ENSGWIT00000045668.1">
    <property type="protein sequence ID" value="ENSGWIP00000042075.1"/>
    <property type="gene ID" value="ENSGWIG00000021120.1"/>
</dbReference>
<dbReference type="Gene3D" id="1.20.1280.50">
    <property type="match status" value="1"/>
</dbReference>
<gene>
    <name evidence="2" type="primary">LOC114470339</name>
</gene>
<reference evidence="2" key="3">
    <citation type="submission" date="2025-09" db="UniProtKB">
        <authorList>
            <consortium name="Ensembl"/>
        </authorList>
    </citation>
    <scope>IDENTIFICATION</scope>
</reference>
<accession>A0A8C5H9D1</accession>
<dbReference type="InterPro" id="IPR032675">
    <property type="entry name" value="LRR_dom_sf"/>
</dbReference>
<evidence type="ECO:0000313" key="2">
    <source>
        <dbReference type="Ensembl" id="ENSGWIP00000042075.1"/>
    </source>
</evidence>
<reference evidence="2" key="2">
    <citation type="submission" date="2025-08" db="UniProtKB">
        <authorList>
            <consortium name="Ensembl"/>
        </authorList>
    </citation>
    <scope>IDENTIFICATION</scope>
</reference>
<dbReference type="SUPFAM" id="SSF52047">
    <property type="entry name" value="RNI-like"/>
    <property type="match status" value="1"/>
</dbReference>